<dbReference type="GO" id="GO:0006552">
    <property type="term" value="P:L-leucine catabolic process"/>
    <property type="evidence" value="ECO:0007669"/>
    <property type="project" value="TreeGrafter"/>
</dbReference>
<evidence type="ECO:0000256" key="2">
    <source>
        <dbReference type="ARBA" id="ARBA00022723"/>
    </source>
</evidence>
<dbReference type="NCBIfam" id="NF004283">
    <property type="entry name" value="PRK05692.1"/>
    <property type="match status" value="1"/>
</dbReference>
<dbReference type="FunFam" id="3.20.20.70:FF:000071">
    <property type="entry name" value="Hydroxymethylglutaryl-CoA lyase"/>
    <property type="match status" value="1"/>
</dbReference>
<protein>
    <submittedName>
        <fullName evidence="5">Hydroxymethylglutaryl-CoA lyase</fullName>
    </submittedName>
</protein>
<name>A0A542Y8Q2_9MICO</name>
<gene>
    <name evidence="5" type="ORF">FB468_2494</name>
</gene>
<dbReference type="PROSITE" id="PS50991">
    <property type="entry name" value="PYR_CT"/>
    <property type="match status" value="1"/>
</dbReference>
<dbReference type="EMBL" id="VFON01000001">
    <property type="protein sequence ID" value="TQL44437.1"/>
    <property type="molecule type" value="Genomic_DNA"/>
</dbReference>
<dbReference type="InterPro" id="IPR013785">
    <property type="entry name" value="Aldolase_TIM"/>
</dbReference>
<proteinExistence type="inferred from homology"/>
<accession>A0A542Y8Q2</accession>
<dbReference type="GO" id="GO:0004419">
    <property type="term" value="F:hydroxymethylglutaryl-CoA lyase activity"/>
    <property type="evidence" value="ECO:0007669"/>
    <property type="project" value="TreeGrafter"/>
</dbReference>
<dbReference type="RefSeq" id="WP_141887625.1">
    <property type="nucleotide sequence ID" value="NZ_BAAAUY010000020.1"/>
</dbReference>
<feature type="domain" description="Pyruvate carboxyltransferase" evidence="4">
    <location>
        <begin position="20"/>
        <end position="288"/>
    </location>
</feature>
<sequence length="330" mass="33595">MTVLPSAPAVARLPGLPEAVTVFEVGPRDGLQSESSTVPTAVKLELCRRLIAAGVPAIEATSFVPPGWIPQLTDAEAVMAGLDTPIDTPVYALVTNERGLDRAQSAGVRSISVVVSATESFAAANLNATRETALARATALVARAGRAGLETRGYVSMSFGDPWEGAVPPTAAAEMGAELAAAGCERIVLSDTTGVATPGAIAAVVAGLNAAGVSPGFLALHLHDTYALAAANVVEGLRNGVHEFDSAAGGLGRCPYAPGAAGNLATEDLVWLLNGLGIQTGVNLDAVIDTTAWLAESLGSTPASRVARAVLRQRAASTATTHNEFLERTQ</sequence>
<dbReference type="InterPro" id="IPR043594">
    <property type="entry name" value="HMGL"/>
</dbReference>
<dbReference type="PANTHER" id="PTHR42738:SF7">
    <property type="entry name" value="HYDROXYMETHYLGLUTARYL-COA LYASE"/>
    <property type="match status" value="1"/>
</dbReference>
<organism evidence="5 6">
    <name type="scientific">Leucobacter komagatae</name>
    <dbReference type="NCBI Taxonomy" id="55969"/>
    <lineage>
        <taxon>Bacteria</taxon>
        <taxon>Bacillati</taxon>
        <taxon>Actinomycetota</taxon>
        <taxon>Actinomycetes</taxon>
        <taxon>Micrococcales</taxon>
        <taxon>Microbacteriaceae</taxon>
        <taxon>Leucobacter</taxon>
    </lineage>
</organism>
<dbReference type="CDD" id="cd07938">
    <property type="entry name" value="DRE_TIM_HMGL"/>
    <property type="match status" value="1"/>
</dbReference>
<dbReference type="Proteomes" id="UP000319094">
    <property type="component" value="Unassembled WGS sequence"/>
</dbReference>
<evidence type="ECO:0000259" key="4">
    <source>
        <dbReference type="PROSITE" id="PS50991"/>
    </source>
</evidence>
<keyword evidence="3 5" id="KW-0456">Lyase</keyword>
<dbReference type="GO" id="GO:0046951">
    <property type="term" value="P:ketone body biosynthetic process"/>
    <property type="evidence" value="ECO:0007669"/>
    <property type="project" value="TreeGrafter"/>
</dbReference>
<comment type="similarity">
    <text evidence="1">Belongs to the HMG-CoA lyase family.</text>
</comment>
<keyword evidence="6" id="KW-1185">Reference proteome</keyword>
<comment type="caution">
    <text evidence="5">The sequence shown here is derived from an EMBL/GenBank/DDBJ whole genome shotgun (WGS) entry which is preliminary data.</text>
</comment>
<evidence type="ECO:0000313" key="5">
    <source>
        <dbReference type="EMBL" id="TQL44437.1"/>
    </source>
</evidence>
<keyword evidence="2" id="KW-0479">Metal-binding</keyword>
<dbReference type="Gene3D" id="3.20.20.70">
    <property type="entry name" value="Aldolase class I"/>
    <property type="match status" value="1"/>
</dbReference>
<evidence type="ECO:0000256" key="3">
    <source>
        <dbReference type="ARBA" id="ARBA00023239"/>
    </source>
</evidence>
<reference evidence="5 6" key="1">
    <citation type="submission" date="2019-06" db="EMBL/GenBank/DDBJ databases">
        <title>Sequencing the genomes of 1000 actinobacteria strains.</title>
        <authorList>
            <person name="Klenk H.-P."/>
        </authorList>
    </citation>
    <scope>NUCLEOTIDE SEQUENCE [LARGE SCALE GENOMIC DNA]</scope>
    <source>
        <strain evidence="5 6">DSM 8803</strain>
    </source>
</reference>
<dbReference type="OrthoDB" id="9784013at2"/>
<dbReference type="AlphaFoldDB" id="A0A542Y8Q2"/>
<dbReference type="PANTHER" id="PTHR42738">
    <property type="entry name" value="HYDROXYMETHYLGLUTARYL-COA LYASE"/>
    <property type="match status" value="1"/>
</dbReference>
<evidence type="ECO:0000313" key="6">
    <source>
        <dbReference type="Proteomes" id="UP000319094"/>
    </source>
</evidence>
<dbReference type="SUPFAM" id="SSF51569">
    <property type="entry name" value="Aldolase"/>
    <property type="match status" value="1"/>
</dbReference>
<dbReference type="Pfam" id="PF00682">
    <property type="entry name" value="HMGL-like"/>
    <property type="match status" value="1"/>
</dbReference>
<dbReference type="GO" id="GO:0046872">
    <property type="term" value="F:metal ion binding"/>
    <property type="evidence" value="ECO:0007669"/>
    <property type="project" value="UniProtKB-KW"/>
</dbReference>
<dbReference type="InterPro" id="IPR000891">
    <property type="entry name" value="PYR_CT"/>
</dbReference>
<evidence type="ECO:0000256" key="1">
    <source>
        <dbReference type="ARBA" id="ARBA00009405"/>
    </source>
</evidence>